<dbReference type="InterPro" id="IPR051120">
    <property type="entry name" value="ABC_AA/LPS_Transport"/>
</dbReference>
<protein>
    <submittedName>
        <fullName evidence="5">ATP-binding cassette domain-containing protein</fullName>
    </submittedName>
</protein>
<keyword evidence="1" id="KW-0813">Transport</keyword>
<dbReference type="InterPro" id="IPR003593">
    <property type="entry name" value="AAA+_ATPase"/>
</dbReference>
<name>A0A6L4WMV3_9BACT</name>
<dbReference type="GO" id="GO:0005886">
    <property type="term" value="C:plasma membrane"/>
    <property type="evidence" value="ECO:0007669"/>
    <property type="project" value="TreeGrafter"/>
</dbReference>
<dbReference type="GO" id="GO:0016887">
    <property type="term" value="F:ATP hydrolysis activity"/>
    <property type="evidence" value="ECO:0007669"/>
    <property type="project" value="InterPro"/>
</dbReference>
<comment type="caution">
    <text evidence="5">The sequence shown here is derived from an EMBL/GenBank/DDBJ whole genome shotgun (WGS) entry which is preliminary data.</text>
</comment>
<dbReference type="InterPro" id="IPR003439">
    <property type="entry name" value="ABC_transporter-like_ATP-bd"/>
</dbReference>
<evidence type="ECO:0000256" key="3">
    <source>
        <dbReference type="ARBA" id="ARBA00022840"/>
    </source>
</evidence>
<dbReference type="GO" id="GO:0042941">
    <property type="term" value="P:D-alanine transmembrane transport"/>
    <property type="evidence" value="ECO:0007669"/>
    <property type="project" value="TreeGrafter"/>
</dbReference>
<dbReference type="GO" id="GO:0005524">
    <property type="term" value="F:ATP binding"/>
    <property type="evidence" value="ECO:0007669"/>
    <property type="project" value="UniProtKB-KW"/>
</dbReference>
<gene>
    <name evidence="6" type="ORF">GBG18_13450</name>
    <name evidence="5" type="ORF">GBG19_16165</name>
</gene>
<dbReference type="GO" id="GO:0005304">
    <property type="term" value="F:L-valine transmembrane transporter activity"/>
    <property type="evidence" value="ECO:0007669"/>
    <property type="project" value="TreeGrafter"/>
</dbReference>
<dbReference type="EMBL" id="WFKJ01000055">
    <property type="protein sequence ID" value="KAB7888059.1"/>
    <property type="molecule type" value="Genomic_DNA"/>
</dbReference>
<dbReference type="PROSITE" id="PS50893">
    <property type="entry name" value="ABC_TRANSPORTER_2"/>
    <property type="match status" value="1"/>
</dbReference>
<accession>A0A6L4WMV3</accession>
<dbReference type="Pfam" id="PF00005">
    <property type="entry name" value="ABC_tran"/>
    <property type="match status" value="1"/>
</dbReference>
<dbReference type="Proteomes" id="UP000472839">
    <property type="component" value="Unassembled WGS sequence"/>
</dbReference>
<dbReference type="Gene3D" id="3.40.50.300">
    <property type="entry name" value="P-loop containing nucleotide triphosphate hydrolases"/>
    <property type="match status" value="1"/>
</dbReference>
<dbReference type="CDD" id="cd03219">
    <property type="entry name" value="ABC_Mj1267_LivG_branched"/>
    <property type="match status" value="1"/>
</dbReference>
<evidence type="ECO:0000313" key="6">
    <source>
        <dbReference type="EMBL" id="KAB7888059.1"/>
    </source>
</evidence>
<evidence type="ECO:0000313" key="8">
    <source>
        <dbReference type="Proteomes" id="UP000472839"/>
    </source>
</evidence>
<dbReference type="InterPro" id="IPR027417">
    <property type="entry name" value="P-loop_NTPase"/>
</dbReference>
<dbReference type="GO" id="GO:0015808">
    <property type="term" value="P:L-alanine transport"/>
    <property type="evidence" value="ECO:0007669"/>
    <property type="project" value="TreeGrafter"/>
</dbReference>
<evidence type="ECO:0000259" key="4">
    <source>
        <dbReference type="PROSITE" id="PS50893"/>
    </source>
</evidence>
<dbReference type="GO" id="GO:1903805">
    <property type="term" value="P:L-valine import across plasma membrane"/>
    <property type="evidence" value="ECO:0007669"/>
    <property type="project" value="TreeGrafter"/>
</dbReference>
<dbReference type="PANTHER" id="PTHR45772">
    <property type="entry name" value="CONSERVED COMPONENT OF ABC TRANSPORTER FOR NATURAL AMINO ACIDS-RELATED"/>
    <property type="match status" value="1"/>
</dbReference>
<dbReference type="EMBL" id="WFKK01000099">
    <property type="protein sequence ID" value="KAB7883142.1"/>
    <property type="molecule type" value="Genomic_DNA"/>
</dbReference>
<dbReference type="SMART" id="SM00382">
    <property type="entry name" value="AAA"/>
    <property type="match status" value="1"/>
</dbReference>
<keyword evidence="3 5" id="KW-0067">ATP-binding</keyword>
<evidence type="ECO:0000256" key="2">
    <source>
        <dbReference type="ARBA" id="ARBA00022741"/>
    </source>
</evidence>
<reference evidence="7 8" key="1">
    <citation type="submission" date="2019-10" db="EMBL/GenBank/DDBJ databases">
        <title>Poseidonibacter ostreae sp. nov., isolated from the gut of the Ostrea denselamellosa.</title>
        <authorList>
            <person name="Choi A."/>
        </authorList>
    </citation>
    <scope>NUCLEOTIDE SEQUENCE [LARGE SCALE GENOMIC DNA]</scope>
    <source>
        <strain evidence="5 8">SJOD-M-33</strain>
        <strain evidence="6 7">SJOD-M-5</strain>
    </source>
</reference>
<feature type="domain" description="ABC transporter" evidence="4">
    <location>
        <begin position="4"/>
        <end position="237"/>
    </location>
</feature>
<dbReference type="PANTHER" id="PTHR45772:SF7">
    <property type="entry name" value="AMINO ACID ABC TRANSPORTER ATP-BINDING PROTEIN"/>
    <property type="match status" value="1"/>
</dbReference>
<keyword evidence="2" id="KW-0547">Nucleotide-binding</keyword>
<evidence type="ECO:0000313" key="7">
    <source>
        <dbReference type="Proteomes" id="UP000461010"/>
    </source>
</evidence>
<dbReference type="AlphaFoldDB" id="A0A6L4WMV3"/>
<evidence type="ECO:0000256" key="1">
    <source>
        <dbReference type="ARBA" id="ARBA00022448"/>
    </source>
</evidence>
<sequence>MSLLKVQNVSKSFGSLKVTNDLSFELKRGEAIGILGPNGAGKTTLFNLISGDITPDSGEILFNDKSILALSSSDRCVAGFGRTYQIPQPFEGMSVFENVLVGAVYGNNYSEKEAEELALYVLEQTGLIDKAEALAGTLSLLERKRLELAKALSTQPKVLLLDEIAGGLTEQEVFELIELIKDIRKAGVSIIWIEHIVHALLSVVDRLIAINFGELLIEGTPEDVMNSSEVKEVYMGIE</sequence>
<evidence type="ECO:0000313" key="5">
    <source>
        <dbReference type="EMBL" id="KAB7883142.1"/>
    </source>
</evidence>
<dbReference type="GO" id="GO:0015192">
    <property type="term" value="F:L-phenylalanine transmembrane transporter activity"/>
    <property type="evidence" value="ECO:0007669"/>
    <property type="project" value="TreeGrafter"/>
</dbReference>
<organism evidence="5 8">
    <name type="scientific">Poseidonibacter ostreae</name>
    <dbReference type="NCBI Taxonomy" id="2654171"/>
    <lineage>
        <taxon>Bacteria</taxon>
        <taxon>Pseudomonadati</taxon>
        <taxon>Campylobacterota</taxon>
        <taxon>Epsilonproteobacteria</taxon>
        <taxon>Campylobacterales</taxon>
        <taxon>Arcobacteraceae</taxon>
        <taxon>Poseidonibacter</taxon>
    </lineage>
</organism>
<dbReference type="GO" id="GO:0015188">
    <property type="term" value="F:L-isoleucine transmembrane transporter activity"/>
    <property type="evidence" value="ECO:0007669"/>
    <property type="project" value="TreeGrafter"/>
</dbReference>
<dbReference type="GO" id="GO:1903806">
    <property type="term" value="P:L-isoleucine import across plasma membrane"/>
    <property type="evidence" value="ECO:0007669"/>
    <property type="project" value="TreeGrafter"/>
</dbReference>
<keyword evidence="7" id="KW-1185">Reference proteome</keyword>
<dbReference type="SUPFAM" id="SSF52540">
    <property type="entry name" value="P-loop containing nucleoside triphosphate hydrolases"/>
    <property type="match status" value="1"/>
</dbReference>
<proteinExistence type="predicted"/>
<dbReference type="RefSeq" id="WP_152191864.1">
    <property type="nucleotide sequence ID" value="NZ_WFKI01000042.1"/>
</dbReference>
<dbReference type="Proteomes" id="UP000461010">
    <property type="component" value="Unassembled WGS sequence"/>
</dbReference>